<protein>
    <recommendedName>
        <fullName evidence="6">GAG-pre-integrase domain-containing protein</fullName>
    </recommendedName>
</protein>
<evidence type="ECO:0000313" key="4">
    <source>
        <dbReference type="EMBL" id="KAF5464757.1"/>
    </source>
</evidence>
<feature type="domain" description="GAG-pre-integrase" evidence="2">
    <location>
        <begin position="397"/>
        <end position="466"/>
    </location>
</feature>
<dbReference type="PANTHER" id="PTHR47481:SF28">
    <property type="entry name" value="RETROTRANSPOSON COPIA-LIKE N-TERMINAL DOMAIN-CONTAINING PROTEIN"/>
    <property type="match status" value="1"/>
</dbReference>
<accession>A0A833XEE3</accession>
<evidence type="ECO:0000313" key="5">
    <source>
        <dbReference type="Proteomes" id="UP000619265"/>
    </source>
</evidence>
<feature type="domain" description="Retrovirus-related Pol polyprotein from transposon TNT 1-94-like beta-barrel" evidence="3">
    <location>
        <begin position="288"/>
        <end position="365"/>
    </location>
</feature>
<evidence type="ECO:0000259" key="2">
    <source>
        <dbReference type="Pfam" id="PF13976"/>
    </source>
</evidence>
<evidence type="ECO:0008006" key="6">
    <source>
        <dbReference type="Google" id="ProtNLM"/>
    </source>
</evidence>
<dbReference type="Pfam" id="PF13976">
    <property type="entry name" value="gag_pre-integrs"/>
    <property type="match status" value="1"/>
</dbReference>
<dbReference type="InterPro" id="IPR054722">
    <property type="entry name" value="PolX-like_BBD"/>
</dbReference>
<dbReference type="Pfam" id="PF22936">
    <property type="entry name" value="Pol_BBD"/>
    <property type="match status" value="1"/>
</dbReference>
<dbReference type="PANTHER" id="PTHR47481">
    <property type="match status" value="1"/>
</dbReference>
<comment type="caution">
    <text evidence="4">The sequence shown here is derived from an EMBL/GenBank/DDBJ whole genome shotgun (WGS) entry which is preliminary data.</text>
</comment>
<feature type="region of interest" description="Disordered" evidence="1">
    <location>
        <begin position="219"/>
        <end position="241"/>
    </location>
</feature>
<sequence>MATSSTSAHFLFPNVAHLETIKFDGSNYLSWLSLIVPILRSYDLMGIVDGSDPCPPKLLPSTSDINPAYSLWVKKDQFILSWLNASLSESVLSTLYGLHTSHEVWRALELKFASDSRSRITQLKCQLQTLHQGSKSCTDFINLAKSFAAQLAATGRPIDDDDLVSYIIGGLNPPFNPFITSYSFASRESSLSLADFTVELLSFELLLDNQHQQKFALPKPSNFAAPKPFHNPNPSPTPRSPYQICSKSGHRALDCYHRMDYAYQGRHPPAQLAAMIAQSNSFSNDDTWFADSGANAHLTPKLENLSLHEPYKGNENITVGNGTGLAIHNIGSLTLHTSHTPFKLSHVLHCPSASANLLSINQFCKDNSYFFILTDSSFYVKDKHTGRILLQGRSKDGLYPINQNKINKSSLLTAMFGVKAPVNVWYSRLGHASFSTVSPIVSNHHLPLLGSSSTTEVCASCQLGKSKQLPFKSSV</sequence>
<gene>
    <name evidence="4" type="ORF">F2P56_014809</name>
</gene>
<evidence type="ECO:0000256" key="1">
    <source>
        <dbReference type="SAM" id="MobiDB-lite"/>
    </source>
</evidence>
<evidence type="ECO:0000259" key="3">
    <source>
        <dbReference type="Pfam" id="PF22936"/>
    </source>
</evidence>
<dbReference type="Proteomes" id="UP000619265">
    <property type="component" value="Unassembled WGS sequence"/>
</dbReference>
<organism evidence="4 5">
    <name type="scientific">Juglans regia</name>
    <name type="common">English walnut</name>
    <dbReference type="NCBI Taxonomy" id="51240"/>
    <lineage>
        <taxon>Eukaryota</taxon>
        <taxon>Viridiplantae</taxon>
        <taxon>Streptophyta</taxon>
        <taxon>Embryophyta</taxon>
        <taxon>Tracheophyta</taxon>
        <taxon>Spermatophyta</taxon>
        <taxon>Magnoliopsida</taxon>
        <taxon>eudicotyledons</taxon>
        <taxon>Gunneridae</taxon>
        <taxon>Pentapetalae</taxon>
        <taxon>rosids</taxon>
        <taxon>fabids</taxon>
        <taxon>Fagales</taxon>
        <taxon>Juglandaceae</taxon>
        <taxon>Juglans</taxon>
    </lineage>
</organism>
<dbReference type="EMBL" id="LIHL02000007">
    <property type="protein sequence ID" value="KAF5464757.1"/>
    <property type="molecule type" value="Genomic_DNA"/>
</dbReference>
<dbReference type="AlphaFoldDB" id="A0A833XEE3"/>
<dbReference type="Gramene" id="Jr07_11520_p1">
    <property type="protein sequence ID" value="cds.Jr07_11520_p1"/>
    <property type="gene ID" value="Jr07_11520"/>
</dbReference>
<dbReference type="InterPro" id="IPR025724">
    <property type="entry name" value="GAG-pre-integrase_dom"/>
</dbReference>
<proteinExistence type="predicted"/>
<feature type="compositionally biased region" description="Pro residues" evidence="1">
    <location>
        <begin position="229"/>
        <end position="239"/>
    </location>
</feature>
<name>A0A833XEE3_JUGRE</name>
<reference evidence="4" key="2">
    <citation type="submission" date="2020-03" db="EMBL/GenBank/DDBJ databases">
        <title>Walnut 2.0.</title>
        <authorList>
            <person name="Marrano A."/>
            <person name="Britton M."/>
            <person name="Zimin A.V."/>
            <person name="Zaini P.A."/>
            <person name="Workman R."/>
            <person name="Puiu D."/>
            <person name="Bianco L."/>
            <person name="Allen B.J."/>
            <person name="Troggio M."/>
            <person name="Leslie C.A."/>
            <person name="Timp W."/>
            <person name="Dendekar A."/>
            <person name="Salzberg S.L."/>
            <person name="Neale D.B."/>
        </authorList>
    </citation>
    <scope>NUCLEOTIDE SEQUENCE</scope>
    <source>
        <tissue evidence="4">Leaves</tissue>
    </source>
</reference>
<reference evidence="4" key="1">
    <citation type="submission" date="2015-10" db="EMBL/GenBank/DDBJ databases">
        <authorList>
            <person name="Martinez-Garcia P.J."/>
            <person name="Crepeau M.W."/>
            <person name="Puiu D."/>
            <person name="Gonzalez-Ibeas D."/>
            <person name="Whalen J."/>
            <person name="Stevens K."/>
            <person name="Paul R."/>
            <person name="Butterfield T."/>
            <person name="Britton M."/>
            <person name="Reagan R."/>
            <person name="Chakraborty S."/>
            <person name="Walawage S.L."/>
            <person name="Vasquez-Gross H.A."/>
            <person name="Cardeno C."/>
            <person name="Famula R."/>
            <person name="Pratt K."/>
            <person name="Kuruganti S."/>
            <person name="Aradhya M.K."/>
            <person name="Leslie C.A."/>
            <person name="Dandekar A.M."/>
            <person name="Salzberg S.L."/>
            <person name="Wegrzyn J.L."/>
            <person name="Langley C.H."/>
            <person name="Neale D.B."/>
        </authorList>
    </citation>
    <scope>NUCLEOTIDE SEQUENCE</scope>
    <source>
        <tissue evidence="4">Leaves</tissue>
    </source>
</reference>
<dbReference type="Pfam" id="PF14223">
    <property type="entry name" value="Retrotran_gag_2"/>
    <property type="match status" value="1"/>
</dbReference>